<dbReference type="PANTHER" id="PTHR47501:SF5">
    <property type="entry name" value="HAT C-TERMINAL DIMERISATION DOMAIN-CONTAINING PROTEIN"/>
    <property type="match status" value="1"/>
</dbReference>
<organism evidence="1">
    <name type="scientific">Bactrocera latifrons</name>
    <name type="common">Malaysian fruit fly</name>
    <name type="synonym">Chaetodacus latifrons</name>
    <dbReference type="NCBI Taxonomy" id="174628"/>
    <lineage>
        <taxon>Eukaryota</taxon>
        <taxon>Metazoa</taxon>
        <taxon>Ecdysozoa</taxon>
        <taxon>Arthropoda</taxon>
        <taxon>Hexapoda</taxon>
        <taxon>Insecta</taxon>
        <taxon>Pterygota</taxon>
        <taxon>Neoptera</taxon>
        <taxon>Endopterygota</taxon>
        <taxon>Diptera</taxon>
        <taxon>Brachycera</taxon>
        <taxon>Muscomorpha</taxon>
        <taxon>Tephritoidea</taxon>
        <taxon>Tephritidae</taxon>
        <taxon>Bactrocera</taxon>
        <taxon>Bactrocera</taxon>
    </lineage>
</organism>
<feature type="non-terminal residue" evidence="1">
    <location>
        <position position="1"/>
    </location>
</feature>
<dbReference type="PANTHER" id="PTHR47501">
    <property type="entry name" value="TRANSPOSASE-RELATED"/>
    <property type="match status" value="1"/>
</dbReference>
<dbReference type="SUPFAM" id="SSF53098">
    <property type="entry name" value="Ribonuclease H-like"/>
    <property type="match status" value="1"/>
</dbReference>
<evidence type="ECO:0000313" key="1">
    <source>
        <dbReference type="EMBL" id="JAI27240.1"/>
    </source>
</evidence>
<accession>A0A0K8ULN4</accession>
<dbReference type="EMBL" id="GDHF01025074">
    <property type="protein sequence ID" value="JAI27240.1"/>
    <property type="molecule type" value="Transcribed_RNA"/>
</dbReference>
<evidence type="ECO:0008006" key="2">
    <source>
        <dbReference type="Google" id="ProtNLM"/>
    </source>
</evidence>
<dbReference type="InterPro" id="IPR012337">
    <property type="entry name" value="RNaseH-like_sf"/>
</dbReference>
<sequence length="175" mass="20125">ACKRLFGKHIADRIYDTIRGINSDFGLSATNIVMAMTDNGSKFVKTFKDQGVENCDHMEDDNEEVISFESTLLSKRHRCSSHTLNLLTTTDLISNLKRDEPAYIRHKMGICMYMRYFPNLKVNTVSYFHIFEKCNNLWKKSSWPKSSEVIESTIGSSLVLPVITRWNSLYDAVVK</sequence>
<gene>
    <name evidence="1" type="ORF">c0_g2_i1</name>
</gene>
<protein>
    <recommendedName>
        <fullName evidence="2">AC9 transposase</fullName>
    </recommendedName>
</protein>
<dbReference type="AlphaFoldDB" id="A0A0K8ULN4"/>
<proteinExistence type="predicted"/>
<name>A0A0K8ULN4_BACLA</name>
<reference evidence="1" key="1">
    <citation type="submission" date="2015-06" db="EMBL/GenBank/DDBJ databases">
        <authorList>
            <person name="Hoefler B.C."/>
            <person name="Straight P.D."/>
        </authorList>
    </citation>
    <scope>NUCLEOTIDE SEQUENCE</scope>
</reference>